<dbReference type="Gene3D" id="1.10.760.10">
    <property type="entry name" value="Cytochrome c-like domain"/>
    <property type="match status" value="3"/>
</dbReference>
<dbReference type="InterPro" id="IPR036909">
    <property type="entry name" value="Cyt_c-like_dom_sf"/>
</dbReference>
<feature type="domain" description="Cytochrome c" evidence="8">
    <location>
        <begin position="251"/>
        <end position="345"/>
    </location>
</feature>
<dbReference type="PROSITE" id="PS51007">
    <property type="entry name" value="CYTC"/>
    <property type="match status" value="2"/>
</dbReference>
<dbReference type="SUPFAM" id="SSF46626">
    <property type="entry name" value="Cytochrome c"/>
    <property type="match status" value="3"/>
</dbReference>
<keyword evidence="1" id="KW-0813">Transport</keyword>
<feature type="region of interest" description="Disordered" evidence="7">
    <location>
        <begin position="248"/>
        <end position="267"/>
    </location>
</feature>
<keyword evidence="10" id="KW-1185">Reference proteome</keyword>
<dbReference type="Proteomes" id="UP000596387">
    <property type="component" value="Chromosome"/>
</dbReference>
<evidence type="ECO:0000256" key="3">
    <source>
        <dbReference type="ARBA" id="ARBA00022723"/>
    </source>
</evidence>
<keyword evidence="5 6" id="KW-0408">Iron</keyword>
<dbReference type="RefSeq" id="WP_023851108.1">
    <property type="nucleotide sequence ID" value="NZ_CP047166.1"/>
</dbReference>
<dbReference type="EMBL" id="CP047166">
    <property type="protein sequence ID" value="QRF67954.1"/>
    <property type="molecule type" value="Genomic_DNA"/>
</dbReference>
<reference evidence="9 10" key="1">
    <citation type="submission" date="2019-12" db="EMBL/GenBank/DDBJ databases">
        <title>Complete Genome Sequence of a Quorum-Sensing Bacterium,Rhodobacteraceae bacterium C31, Isolated from a marine microalgae symbiotic bacteria.</title>
        <authorList>
            <person name="Zhang Y."/>
        </authorList>
    </citation>
    <scope>NUCLEOTIDE SEQUENCE [LARGE SCALE GENOMIC DNA]</scope>
    <source>
        <strain evidence="9 10">C31</strain>
    </source>
</reference>
<organism evidence="9 10">
    <name type="scientific">Ponticoccus alexandrii</name>
    <dbReference type="NCBI Taxonomy" id="1943633"/>
    <lineage>
        <taxon>Bacteria</taxon>
        <taxon>Pseudomonadati</taxon>
        <taxon>Pseudomonadota</taxon>
        <taxon>Alphaproteobacteria</taxon>
        <taxon>Rhodobacterales</taxon>
        <taxon>Roseobacteraceae</taxon>
        <taxon>Ponticoccus</taxon>
    </lineage>
</organism>
<evidence type="ECO:0000256" key="4">
    <source>
        <dbReference type="ARBA" id="ARBA00022982"/>
    </source>
</evidence>
<feature type="domain" description="Cytochrome c" evidence="8">
    <location>
        <begin position="72"/>
        <end position="158"/>
    </location>
</feature>
<accession>A0ABX7FBT4</accession>
<dbReference type="InterPro" id="IPR050597">
    <property type="entry name" value="Cytochrome_c_Oxidase_Subunit"/>
</dbReference>
<evidence type="ECO:0000259" key="8">
    <source>
        <dbReference type="PROSITE" id="PS51007"/>
    </source>
</evidence>
<keyword evidence="2 6" id="KW-0349">Heme</keyword>
<evidence type="ECO:0000256" key="5">
    <source>
        <dbReference type="ARBA" id="ARBA00023004"/>
    </source>
</evidence>
<dbReference type="Pfam" id="PF13442">
    <property type="entry name" value="Cytochrome_CBB3"/>
    <property type="match status" value="2"/>
</dbReference>
<keyword evidence="3 6" id="KW-0479">Metal-binding</keyword>
<evidence type="ECO:0000256" key="1">
    <source>
        <dbReference type="ARBA" id="ARBA00022448"/>
    </source>
</evidence>
<evidence type="ECO:0000313" key="10">
    <source>
        <dbReference type="Proteomes" id="UP000596387"/>
    </source>
</evidence>
<name>A0ABX7FBT4_9RHOB</name>
<evidence type="ECO:0000313" key="9">
    <source>
        <dbReference type="EMBL" id="QRF67954.1"/>
    </source>
</evidence>
<evidence type="ECO:0000256" key="7">
    <source>
        <dbReference type="SAM" id="MobiDB-lite"/>
    </source>
</evidence>
<keyword evidence="4" id="KW-0249">Electron transport</keyword>
<dbReference type="PANTHER" id="PTHR33751">
    <property type="entry name" value="CBB3-TYPE CYTOCHROME C OXIDASE SUBUNIT FIXP"/>
    <property type="match status" value="1"/>
</dbReference>
<gene>
    <name evidence="9" type="ORF">GQA70_17570</name>
</gene>
<dbReference type="PANTHER" id="PTHR33751:SF9">
    <property type="entry name" value="CYTOCHROME C4"/>
    <property type="match status" value="1"/>
</dbReference>
<proteinExistence type="predicted"/>
<evidence type="ECO:0000256" key="6">
    <source>
        <dbReference type="PROSITE-ProRule" id="PRU00433"/>
    </source>
</evidence>
<dbReference type="InterPro" id="IPR009056">
    <property type="entry name" value="Cyt_c-like_dom"/>
</dbReference>
<protein>
    <submittedName>
        <fullName evidence="9">C-type cytochrome</fullName>
    </submittedName>
</protein>
<evidence type="ECO:0000256" key="2">
    <source>
        <dbReference type="ARBA" id="ARBA00022617"/>
    </source>
</evidence>
<sequence length="352" mass="36943">MIHTRTALLTAAALAVVGAVGGAATVGLGLYNISAQAGHWPGVGPVLHTAFRQAIKLRAPSMDEAPDLSDPDLIALGAGHYATACTACHAAPGERRPATALAMSPQPPHIEEAVADWKPNHMQWIVENGAKMTGMPGWPALDRGDETWSVAAYLMTIQDGSAPDLPQAGLPLGRETDDLEQVKAYCQTCHGPVGGMVPRLDIQTPEYLLSQLQAYRGTGRPSGLMEQAVSLYPASMDAALAAFLAEEPTDRDAAEGSPEGQALATQGTRDVPACVACHGPGRSHEPREGQPPFPALAGQNQAFIAAQLVLWRDEVIQGSDLMTAAARDLTDAQIEALAAWFAALPDDNGTQE</sequence>